<dbReference type="OrthoDB" id="9802756at2"/>
<proteinExistence type="predicted"/>
<gene>
    <name evidence="1" type="ORF">HMPREF2137_01415</name>
</gene>
<dbReference type="Proteomes" id="UP000029556">
    <property type="component" value="Unassembled WGS sequence"/>
</dbReference>
<accession>A0A096B1H4</accession>
<comment type="caution">
    <text evidence="1">The sequence shown here is derived from an EMBL/GenBank/DDBJ whole genome shotgun (WGS) entry which is preliminary data.</text>
</comment>
<sequence>MNEKDEMKSDMVRCLASLLMEQRPNLSMEQALSMVFNSETYQKVLEDETRLYYQSAKYVFSYLQQELETGKIG</sequence>
<name>A0A096B1H4_9BACT</name>
<evidence type="ECO:0008006" key="3">
    <source>
        <dbReference type="Google" id="ProtNLM"/>
    </source>
</evidence>
<protein>
    <recommendedName>
        <fullName evidence="3">DUF3791 domain-containing protein</fullName>
    </recommendedName>
</protein>
<evidence type="ECO:0000313" key="2">
    <source>
        <dbReference type="Proteomes" id="UP000029556"/>
    </source>
</evidence>
<dbReference type="EMBL" id="JRNN01000025">
    <property type="protein sequence ID" value="KGF36682.1"/>
    <property type="molecule type" value="Genomic_DNA"/>
</dbReference>
<dbReference type="AlphaFoldDB" id="A0A096B1H4"/>
<dbReference type="RefSeq" id="WP_036871642.1">
    <property type="nucleotide sequence ID" value="NZ_JRNN01000025.1"/>
</dbReference>
<reference evidence="1 2" key="1">
    <citation type="submission" date="2014-07" db="EMBL/GenBank/DDBJ databases">
        <authorList>
            <person name="McCorrison J."/>
            <person name="Sanka R."/>
            <person name="Torralba M."/>
            <person name="Gillis M."/>
            <person name="Haft D.H."/>
            <person name="Methe B."/>
            <person name="Sutton G."/>
            <person name="Nelson K.E."/>
        </authorList>
    </citation>
    <scope>NUCLEOTIDE SEQUENCE [LARGE SCALE GENOMIC DNA]</scope>
    <source>
        <strain evidence="1 2">DNF00853</strain>
    </source>
</reference>
<organism evidence="1 2">
    <name type="scientific">Hoylesella buccalis DNF00853</name>
    <dbReference type="NCBI Taxonomy" id="1401074"/>
    <lineage>
        <taxon>Bacteria</taxon>
        <taxon>Pseudomonadati</taxon>
        <taxon>Bacteroidota</taxon>
        <taxon>Bacteroidia</taxon>
        <taxon>Bacteroidales</taxon>
        <taxon>Prevotellaceae</taxon>
        <taxon>Hoylesella</taxon>
    </lineage>
</organism>
<evidence type="ECO:0000313" key="1">
    <source>
        <dbReference type="EMBL" id="KGF36682.1"/>
    </source>
</evidence>